<dbReference type="Proteomes" id="UP001304340">
    <property type="component" value="Chromosome"/>
</dbReference>
<dbReference type="SUPFAM" id="SSF88723">
    <property type="entry name" value="PIN domain-like"/>
    <property type="match status" value="1"/>
</dbReference>
<dbReference type="InterPro" id="IPR029060">
    <property type="entry name" value="PIN-like_dom_sf"/>
</dbReference>
<reference evidence="2" key="1">
    <citation type="submission" date="2023-11" db="EMBL/GenBank/DDBJ databases">
        <authorList>
            <person name="Helweg L.P."/>
            <person name="Kiel A."/>
            <person name="Hitz F."/>
            <person name="Ruckert-Reed C."/>
            <person name="Busche T."/>
            <person name="Kaltschmidt B."/>
            <person name="Kaltschmidt C."/>
        </authorList>
    </citation>
    <scope>NUCLEOTIDE SEQUENCE [LARGE SCALE GENOMIC DNA]</scope>
    <source>
        <strain evidence="2">4.1</strain>
    </source>
</reference>
<dbReference type="AlphaFoldDB" id="A0AAF1BZW4"/>
<dbReference type="EMBL" id="CP138359">
    <property type="protein sequence ID" value="WPF84316.1"/>
    <property type="molecule type" value="Genomic_DNA"/>
</dbReference>
<proteinExistence type="predicted"/>
<organism evidence="1 2">
    <name type="scientific">Sanguibacter biliveldensis</name>
    <dbReference type="NCBI Taxonomy" id="3030830"/>
    <lineage>
        <taxon>Bacteria</taxon>
        <taxon>Bacillati</taxon>
        <taxon>Actinomycetota</taxon>
        <taxon>Actinomycetes</taxon>
        <taxon>Micrococcales</taxon>
        <taxon>Sanguibacteraceae</taxon>
        <taxon>Sanguibacter</taxon>
    </lineage>
</organism>
<keyword evidence="2" id="KW-1185">Reference proteome</keyword>
<protein>
    <submittedName>
        <fullName evidence="1">Twitching motility protein PilT</fullName>
    </submittedName>
</protein>
<sequence>MQPWLELARQSDFVLYVSAATLAEVTDGSARDALVRRIVKAMRVVPVTAEIGYSAGGLRHVAAMTRRKARDLTVDAVVAATAVTLPPPTIVLTSDPDDLRLLLQDTQVRVEGLNP</sequence>
<accession>A0AAF1BZW4</accession>
<evidence type="ECO:0000313" key="2">
    <source>
        <dbReference type="Proteomes" id="UP001304340"/>
    </source>
</evidence>
<name>A0AAF1BZW4_9MICO</name>
<evidence type="ECO:0000313" key="1">
    <source>
        <dbReference type="EMBL" id="WPF84316.1"/>
    </source>
</evidence>
<dbReference type="Gene3D" id="3.40.50.1010">
    <property type="entry name" value="5'-nuclease"/>
    <property type="match status" value="1"/>
</dbReference>
<dbReference type="KEGG" id="sbil:SANBI_003545"/>
<gene>
    <name evidence="1" type="ORF">SANBI_003545</name>
</gene>